<keyword evidence="1" id="KW-0732">Signal</keyword>
<feature type="signal peptide" evidence="1">
    <location>
        <begin position="1"/>
        <end position="20"/>
    </location>
</feature>
<organism evidence="2 3">
    <name type="scientific">Flavipsychrobacter stenotrophus</name>
    <dbReference type="NCBI Taxonomy" id="2077091"/>
    <lineage>
        <taxon>Bacteria</taxon>
        <taxon>Pseudomonadati</taxon>
        <taxon>Bacteroidota</taxon>
        <taxon>Chitinophagia</taxon>
        <taxon>Chitinophagales</taxon>
        <taxon>Chitinophagaceae</taxon>
        <taxon>Flavipsychrobacter</taxon>
    </lineage>
</organism>
<sequence length="533" mass="60419">MKKVSLLLLTMILSLPCVFAQQPKIEKSESFEIPTAGFSKVLLLKNGNTAFFHFTKKEGIEVKIYDKSRKMIASQTVTSELWNPKRLISSIVEGLYEINGEPVLFLAQFDGREPTLYRLRFDPFTGNIVKEEQIGSMPKIKAFDVASADKFYIEKDANSDCYVVIYFNAYGRGTEDRIKVVHYDGTHKPINVGYYELADESLRYLNYIGAVVDGNKRVFISTYAASNLKGENGHVFVSRLNATDSTFYSKPLDFTEDFRDTKSVMHYNRTSNTIQMLALALTKSKGGGAYYLSFMSYIDPETMGLKSVKLLTGEKTNEYIHNVLQIEKNYQGMPQTMIVNKDNSTTVLSEEMTQQTTVNQYGAVVSASTLLGGIGVSELKEDGTEKSGYVLMKNQMAGGIINPLYMSSRRKGKWMSLLGYNDYNSYISYDYIGTDNNRYIIFNDNTKNFGKDEDDRRRALVNNPNKLNTVCYALKGNDVNKFYLFGATEEKDQSNTCYIDASDYMAATNTYATLLIERDGHDRQVRMAWITFQ</sequence>
<keyword evidence="3" id="KW-1185">Reference proteome</keyword>
<dbReference type="EMBL" id="PPSL01000002">
    <property type="protein sequence ID" value="PQJ11790.1"/>
    <property type="molecule type" value="Genomic_DNA"/>
</dbReference>
<dbReference type="AlphaFoldDB" id="A0A2S7SXY7"/>
<protein>
    <submittedName>
        <fullName evidence="2">Uncharacterized protein</fullName>
    </submittedName>
</protein>
<evidence type="ECO:0000256" key="1">
    <source>
        <dbReference type="SAM" id="SignalP"/>
    </source>
</evidence>
<evidence type="ECO:0000313" key="3">
    <source>
        <dbReference type="Proteomes" id="UP000239872"/>
    </source>
</evidence>
<dbReference type="Proteomes" id="UP000239872">
    <property type="component" value="Unassembled WGS sequence"/>
</dbReference>
<name>A0A2S7SXY7_9BACT</name>
<dbReference type="OrthoDB" id="610057at2"/>
<gene>
    <name evidence="2" type="ORF">CJD36_008320</name>
</gene>
<comment type="caution">
    <text evidence="2">The sequence shown here is derived from an EMBL/GenBank/DDBJ whole genome shotgun (WGS) entry which is preliminary data.</text>
</comment>
<accession>A0A2S7SXY7</accession>
<feature type="chain" id="PRO_5015449410" evidence="1">
    <location>
        <begin position="21"/>
        <end position="533"/>
    </location>
</feature>
<evidence type="ECO:0000313" key="2">
    <source>
        <dbReference type="EMBL" id="PQJ11790.1"/>
    </source>
</evidence>
<reference evidence="2 3" key="1">
    <citation type="submission" date="2018-01" db="EMBL/GenBank/DDBJ databases">
        <title>A novel member of the phylum Bacteroidetes isolated from glacier ice.</title>
        <authorList>
            <person name="Liu Q."/>
            <person name="Xin Y.-H."/>
        </authorList>
    </citation>
    <scope>NUCLEOTIDE SEQUENCE [LARGE SCALE GENOMIC DNA]</scope>
    <source>
        <strain evidence="2 3">RB1R16</strain>
    </source>
</reference>
<proteinExistence type="predicted"/>
<dbReference type="RefSeq" id="WP_105038670.1">
    <property type="nucleotide sequence ID" value="NZ_PPSL01000002.1"/>
</dbReference>